<name>A0ABP9U202_9MICO</name>
<keyword evidence="2" id="KW-1133">Transmembrane helix</keyword>
<feature type="transmembrane region" description="Helical" evidence="2">
    <location>
        <begin position="113"/>
        <end position="134"/>
    </location>
</feature>
<evidence type="ECO:0000256" key="1">
    <source>
        <dbReference type="SAM" id="MobiDB-lite"/>
    </source>
</evidence>
<proteinExistence type="predicted"/>
<evidence type="ECO:0000256" key="2">
    <source>
        <dbReference type="SAM" id="Phobius"/>
    </source>
</evidence>
<keyword evidence="2" id="KW-0472">Membrane</keyword>
<sequence length="176" mass="18969">MDASRQNSDVDEGSIPIENSNSEIELEEVDEGDYAFIEEAFKLRTEIELRSKGRLKVTPEVVAEISSIRESLKKEIIRLAILRSRTHKKDAYLLKEDVEWAHKHLVTGGSSSLLSVFTTTGGGLLVGAGLPLLVKAATAANGMGISPAEVGWGTVLTILGLVFLGFGFITAARRAS</sequence>
<keyword evidence="4" id="KW-1185">Reference proteome</keyword>
<gene>
    <name evidence="3" type="ORF">KACC15558_11230</name>
</gene>
<feature type="transmembrane region" description="Helical" evidence="2">
    <location>
        <begin position="154"/>
        <end position="172"/>
    </location>
</feature>
<comment type="caution">
    <text evidence="3">The sequence shown here is derived from an EMBL/GenBank/DDBJ whole genome shotgun (WGS) entry which is preliminary data.</text>
</comment>
<reference evidence="3 4" key="1">
    <citation type="submission" date="2024-02" db="EMBL/GenBank/DDBJ databases">
        <title>Characterization of antibiotic resistant novel bacterial strains and their environmental applications.</title>
        <authorList>
            <person name="Manzoor S."/>
            <person name="Abbas S."/>
            <person name="Arshad M."/>
            <person name="Li W.J."/>
            <person name="Ahmed I."/>
        </authorList>
    </citation>
    <scope>NUCLEOTIDE SEQUENCE [LARGE SCALE GENOMIC DNA]</scope>
    <source>
        <strain evidence="3 4">KACC 15558</strain>
    </source>
</reference>
<dbReference type="Proteomes" id="UP001498935">
    <property type="component" value="Unassembled WGS sequence"/>
</dbReference>
<protein>
    <submittedName>
        <fullName evidence="3">Uncharacterized protein</fullName>
    </submittedName>
</protein>
<feature type="region of interest" description="Disordered" evidence="1">
    <location>
        <begin position="1"/>
        <end position="22"/>
    </location>
</feature>
<accession>A0ABP9U202</accession>
<keyword evidence="2" id="KW-0812">Transmembrane</keyword>
<evidence type="ECO:0000313" key="3">
    <source>
        <dbReference type="EMBL" id="GAA5340083.1"/>
    </source>
</evidence>
<dbReference type="RefSeq" id="WP_342037542.1">
    <property type="nucleotide sequence ID" value="NZ_BAABBK010000004.1"/>
</dbReference>
<evidence type="ECO:0000313" key="4">
    <source>
        <dbReference type="Proteomes" id="UP001498935"/>
    </source>
</evidence>
<dbReference type="EMBL" id="BAABNP010000004">
    <property type="protein sequence ID" value="GAA5340083.1"/>
    <property type="molecule type" value="Genomic_DNA"/>
</dbReference>
<feature type="compositionally biased region" description="Low complexity" evidence="1">
    <location>
        <begin position="13"/>
        <end position="22"/>
    </location>
</feature>
<organism evidence="3 4">
    <name type="scientific">Brevibacterium ammoniilyticum</name>
    <dbReference type="NCBI Taxonomy" id="1046555"/>
    <lineage>
        <taxon>Bacteria</taxon>
        <taxon>Bacillati</taxon>
        <taxon>Actinomycetota</taxon>
        <taxon>Actinomycetes</taxon>
        <taxon>Micrococcales</taxon>
        <taxon>Brevibacteriaceae</taxon>
        <taxon>Brevibacterium</taxon>
    </lineage>
</organism>